<sequence length="441" mass="47641">MESSGEGLNRAIGIKSLAASVVNLTVGAGIFVLPALVAEKLGHASTVAYLICGALIFMIMMCFAEVGSQTSTSGGIYKYVESAFGPYVGFLTSNLYWFGFGMISDAAIANALFEMIALYVPDIDTLFGRLLFFLLVFGLLAWINVRGVKYGAKVISVLTLAKLLPIALLLFFGWPKIDTANLSVWGDFEFNHLGEACLILFFAFVGGEAALTTGGEIRNPKRSVPLGLLSGIVIVILIYLGIQVLAQGILGADLSLYKEAPLARIATVIFGSVGPTLIVLATALAILGAISGDILAMPRFLFASSKDKLIPDMLSSIHPRFRTPYISIITYSFLAFVLSLSGSFKGLAILSSSANLITYFAVVLSLWKLKKNDRLAADESGIRVPVFLIPLILITMLWLLSHLSIGEYAALFIFLLLCSLYYFRKALALWLKKILVAQQSN</sequence>
<reference evidence="10 11" key="1">
    <citation type="submission" date="2021-01" db="EMBL/GenBank/DDBJ databases">
        <title>Chryseolinea sp. Jin1 Genome sequencing and assembly.</title>
        <authorList>
            <person name="Kim I."/>
        </authorList>
    </citation>
    <scope>NUCLEOTIDE SEQUENCE [LARGE SCALE GENOMIC DNA]</scope>
    <source>
        <strain evidence="10 11">Jin1</strain>
    </source>
</reference>
<keyword evidence="7 9" id="KW-0472">Membrane</keyword>
<comment type="caution">
    <text evidence="10">The sequence shown here is derived from an EMBL/GenBank/DDBJ whole genome shotgun (WGS) entry which is preliminary data.</text>
</comment>
<keyword evidence="11" id="KW-1185">Reference proteome</keyword>
<feature type="transmembrane region" description="Helical" evidence="9">
    <location>
        <begin position="126"/>
        <end position="143"/>
    </location>
</feature>
<keyword evidence="5 9" id="KW-0812">Transmembrane</keyword>
<feature type="transmembrane region" description="Helical" evidence="9">
    <location>
        <begin position="262"/>
        <end position="290"/>
    </location>
</feature>
<feature type="transmembrane region" description="Helical" evidence="9">
    <location>
        <begin position="323"/>
        <end position="341"/>
    </location>
</feature>
<evidence type="ECO:0000256" key="9">
    <source>
        <dbReference type="SAM" id="Phobius"/>
    </source>
</evidence>
<evidence type="ECO:0000256" key="8">
    <source>
        <dbReference type="ARBA" id="ARBA00045636"/>
    </source>
</evidence>
<feature type="transmembrane region" description="Helical" evidence="9">
    <location>
        <begin position="347"/>
        <end position="369"/>
    </location>
</feature>
<evidence type="ECO:0000313" key="11">
    <source>
        <dbReference type="Proteomes" id="UP000613030"/>
    </source>
</evidence>
<dbReference type="EMBL" id="JAERRB010000001">
    <property type="protein sequence ID" value="MBL0739896.1"/>
    <property type="molecule type" value="Genomic_DNA"/>
</dbReference>
<feature type="transmembrane region" description="Helical" evidence="9">
    <location>
        <begin position="150"/>
        <end position="172"/>
    </location>
</feature>
<evidence type="ECO:0000256" key="2">
    <source>
        <dbReference type="ARBA" id="ARBA00008220"/>
    </source>
</evidence>
<evidence type="ECO:0000256" key="5">
    <source>
        <dbReference type="ARBA" id="ARBA00022692"/>
    </source>
</evidence>
<keyword evidence="4" id="KW-1003">Cell membrane</keyword>
<dbReference type="Gene3D" id="1.20.1740.10">
    <property type="entry name" value="Amino acid/polyamine transporter I"/>
    <property type="match status" value="1"/>
</dbReference>
<feature type="transmembrane region" description="Helical" evidence="9">
    <location>
        <begin position="223"/>
        <end position="242"/>
    </location>
</feature>
<dbReference type="InterPro" id="IPR050367">
    <property type="entry name" value="APC_superfamily"/>
</dbReference>
<feature type="transmembrane region" description="Helical" evidence="9">
    <location>
        <begin position="405"/>
        <end position="423"/>
    </location>
</feature>
<evidence type="ECO:0000256" key="4">
    <source>
        <dbReference type="ARBA" id="ARBA00022475"/>
    </source>
</evidence>
<comment type="subcellular location">
    <subcellularLocation>
        <location evidence="1">Cell membrane</location>
        <topology evidence="1">Multi-pass membrane protein</topology>
    </subcellularLocation>
</comment>
<comment type="similarity">
    <text evidence="2">Belongs to the amino acid-polyamine-organocation (APC) superfamily. Basic amino acid/polyamine antiporter (APA) (TC 2.A.3.2) family.</text>
</comment>
<evidence type="ECO:0000256" key="1">
    <source>
        <dbReference type="ARBA" id="ARBA00004651"/>
    </source>
</evidence>
<dbReference type="InterPro" id="IPR002293">
    <property type="entry name" value="AA/rel_permease1"/>
</dbReference>
<feature type="transmembrane region" description="Helical" evidence="9">
    <location>
        <begin position="381"/>
        <end position="399"/>
    </location>
</feature>
<organism evidence="10 11">
    <name type="scientific">Chryseolinea lacunae</name>
    <dbReference type="NCBI Taxonomy" id="2801331"/>
    <lineage>
        <taxon>Bacteria</taxon>
        <taxon>Pseudomonadati</taxon>
        <taxon>Bacteroidota</taxon>
        <taxon>Cytophagia</taxon>
        <taxon>Cytophagales</taxon>
        <taxon>Fulvivirgaceae</taxon>
        <taxon>Chryseolinea</taxon>
    </lineage>
</organism>
<name>A0ABS1KNR7_9BACT</name>
<dbReference type="PANTHER" id="PTHR42770">
    <property type="entry name" value="AMINO ACID TRANSPORTER-RELATED"/>
    <property type="match status" value="1"/>
</dbReference>
<evidence type="ECO:0000256" key="6">
    <source>
        <dbReference type="ARBA" id="ARBA00022989"/>
    </source>
</evidence>
<dbReference type="Proteomes" id="UP000613030">
    <property type="component" value="Unassembled WGS sequence"/>
</dbReference>
<feature type="transmembrane region" description="Helical" evidence="9">
    <location>
        <begin position="12"/>
        <end position="37"/>
    </location>
</feature>
<proteinExistence type="inferred from homology"/>
<feature type="transmembrane region" description="Helical" evidence="9">
    <location>
        <begin position="192"/>
        <end position="211"/>
    </location>
</feature>
<accession>A0ABS1KNR7</accession>
<evidence type="ECO:0000256" key="7">
    <source>
        <dbReference type="ARBA" id="ARBA00023136"/>
    </source>
</evidence>
<dbReference type="PIRSF" id="PIRSF006060">
    <property type="entry name" value="AA_transporter"/>
    <property type="match status" value="1"/>
</dbReference>
<keyword evidence="6 9" id="KW-1133">Transmembrane helix</keyword>
<protein>
    <recommendedName>
        <fullName evidence="3">Arginine/agmatine antiporter</fullName>
    </recommendedName>
</protein>
<dbReference type="RefSeq" id="WP_202006859.1">
    <property type="nucleotide sequence ID" value="NZ_JAERRB010000001.1"/>
</dbReference>
<feature type="transmembrane region" description="Helical" evidence="9">
    <location>
        <begin position="95"/>
        <end position="120"/>
    </location>
</feature>
<gene>
    <name evidence="10" type="ORF">JI741_01640</name>
</gene>
<evidence type="ECO:0000256" key="3">
    <source>
        <dbReference type="ARBA" id="ARBA00021069"/>
    </source>
</evidence>
<feature type="transmembrane region" description="Helical" evidence="9">
    <location>
        <begin position="43"/>
        <end position="64"/>
    </location>
</feature>
<dbReference type="PANTHER" id="PTHR42770:SF18">
    <property type="entry name" value="ARGININE_AGMATINE ANTIPORTER"/>
    <property type="match status" value="1"/>
</dbReference>
<dbReference type="Pfam" id="PF13520">
    <property type="entry name" value="AA_permease_2"/>
    <property type="match status" value="1"/>
</dbReference>
<evidence type="ECO:0000313" key="10">
    <source>
        <dbReference type="EMBL" id="MBL0739896.1"/>
    </source>
</evidence>
<comment type="function">
    <text evidence="8">Major component of the acid-resistance (AR) system allowing enteric pathogens to survive the acidic environment in the stomach. Exchanges extracellular arginine for its intracellular decarboxylation product agmatine (Agm) thereby expelling intracellular protons. Probably undergoes several conformational states in order to translocate the substrate across the membrane; keeps the substrate accessible to only 1 side of the membrane at a time by opening and closing 3 membrane-internal gates.</text>
</comment>